<proteinExistence type="inferred from homology"/>
<dbReference type="CDD" id="cd01561">
    <property type="entry name" value="CBS_like"/>
    <property type="match status" value="1"/>
</dbReference>
<dbReference type="EMBL" id="SIJB01000062">
    <property type="protein sequence ID" value="NBI31160.1"/>
    <property type="molecule type" value="Genomic_DNA"/>
</dbReference>
<dbReference type="Proteomes" id="UP000448943">
    <property type="component" value="Unassembled WGS sequence"/>
</dbReference>
<evidence type="ECO:0000256" key="7">
    <source>
        <dbReference type="ARBA" id="ARBA00016985"/>
    </source>
</evidence>
<feature type="domain" description="Tryptophan synthase beta chain-like PALP" evidence="10">
    <location>
        <begin position="10"/>
        <end position="296"/>
    </location>
</feature>
<comment type="similarity">
    <text evidence="4">Belongs to the cysteine synthase/cystathionine beta-synthase family. SbnA subfamily.</text>
</comment>
<reference evidence="11 12" key="1">
    <citation type="submission" date="2019-01" db="EMBL/GenBank/DDBJ databases">
        <title>Chengkuizengella sp. nov., isolated from deep-sea sediment of East Pacific Ocean.</title>
        <authorList>
            <person name="Yang J."/>
            <person name="Lai Q."/>
            <person name="Shao Z."/>
        </authorList>
    </citation>
    <scope>NUCLEOTIDE SEQUENCE [LARGE SCALE GENOMIC DNA]</scope>
    <source>
        <strain evidence="11 12">YPA3-1-1</strain>
    </source>
</reference>
<dbReference type="EC" id="2.5.1.140" evidence="6"/>
<sequence length="325" mass="36528">MNLIYNNIFHMVGNTPTLNLNVEQLENINLFIKMESLNPTGSVKDRAAKYLIDKIYNDGLINKDTIIIESTSGNFGIALSAYCKSRGLKFYCVIDPLISEVNEMLIRKLSTEVIKVNERDENGAYLLNRIKKVKEIKEQFPNSYWVNQYANQHNSDAYYHTLGTEMCNEIENIDYVFAGVSSGGTITGLSQKIKEVYPNAKVIAVDIVGSVIFGGKSKKRHIPGIGSSRVPEILNFAFIDDVIAIDETEVVKECNNLLLQHNIFAGGSSGAVFSAIKKYFNGKSFSKKPNVVTLFADRGDRYANTVYNEQWCEKFINEIETIKNN</sequence>
<evidence type="ECO:0000256" key="3">
    <source>
        <dbReference type="ARBA" id="ARBA00004924"/>
    </source>
</evidence>
<evidence type="ECO:0000256" key="5">
    <source>
        <dbReference type="ARBA" id="ARBA00011738"/>
    </source>
</evidence>
<dbReference type="AlphaFoldDB" id="A0A6N9Q8W5"/>
<dbReference type="Gene3D" id="3.40.50.1100">
    <property type="match status" value="2"/>
</dbReference>
<dbReference type="InterPro" id="IPR001216">
    <property type="entry name" value="P-phosphate_BS"/>
</dbReference>
<dbReference type="Pfam" id="PF00291">
    <property type="entry name" value="PALP"/>
    <property type="match status" value="1"/>
</dbReference>
<evidence type="ECO:0000256" key="8">
    <source>
        <dbReference type="ARBA" id="ARBA00022679"/>
    </source>
</evidence>
<protein>
    <recommendedName>
        <fullName evidence="7">N-(2-amino-2-carboxyethyl)-L-glutamate synthase</fullName>
        <ecNumber evidence="6">2.5.1.140</ecNumber>
    </recommendedName>
</protein>
<comment type="caution">
    <text evidence="11">The sequence shown here is derived from an EMBL/GenBank/DDBJ whole genome shotgun (WGS) entry which is preliminary data.</text>
</comment>
<dbReference type="OrthoDB" id="9808024at2"/>
<keyword evidence="12" id="KW-1185">Reference proteome</keyword>
<dbReference type="PANTHER" id="PTHR10314">
    <property type="entry name" value="CYSTATHIONINE BETA-SYNTHASE"/>
    <property type="match status" value="1"/>
</dbReference>
<accession>A0A6N9Q8W5</accession>
<dbReference type="GO" id="GO:0016765">
    <property type="term" value="F:transferase activity, transferring alkyl or aryl (other than methyl) groups"/>
    <property type="evidence" value="ECO:0007669"/>
    <property type="project" value="UniProtKB-ARBA"/>
</dbReference>
<dbReference type="PROSITE" id="PS00901">
    <property type="entry name" value="CYS_SYNTHASE"/>
    <property type="match status" value="1"/>
</dbReference>
<evidence type="ECO:0000313" key="11">
    <source>
        <dbReference type="EMBL" id="NBI31160.1"/>
    </source>
</evidence>
<comment type="pathway">
    <text evidence="3">Siderophore biosynthesis.</text>
</comment>
<evidence type="ECO:0000256" key="9">
    <source>
        <dbReference type="ARBA" id="ARBA00022898"/>
    </source>
</evidence>
<dbReference type="InterPro" id="IPR036052">
    <property type="entry name" value="TrpB-like_PALP_sf"/>
</dbReference>
<comment type="function">
    <text evidence="2">Catalyzes the synthesis of N-((2S)-2-amino-2-carboxyethyl)-L-glutamate (ACEGA) from O-phospho-L-serine and L-glutamate. Involved in the biosynthesis of L-2,3-diaminopropionic acid (L-Dap), a precursor of staphyloferrin B and antibiotics.</text>
</comment>
<evidence type="ECO:0000256" key="2">
    <source>
        <dbReference type="ARBA" id="ARBA00004056"/>
    </source>
</evidence>
<dbReference type="GO" id="GO:0006535">
    <property type="term" value="P:cysteine biosynthetic process from serine"/>
    <property type="evidence" value="ECO:0007669"/>
    <property type="project" value="InterPro"/>
</dbReference>
<dbReference type="InterPro" id="IPR001926">
    <property type="entry name" value="TrpB-like_PALP"/>
</dbReference>
<dbReference type="NCBIfam" id="TIGR03945">
    <property type="entry name" value="PLP_SbnA_fam"/>
    <property type="match status" value="1"/>
</dbReference>
<organism evidence="11 12">
    <name type="scientific">Chengkuizengella marina</name>
    <dbReference type="NCBI Taxonomy" id="2507566"/>
    <lineage>
        <taxon>Bacteria</taxon>
        <taxon>Bacillati</taxon>
        <taxon>Bacillota</taxon>
        <taxon>Bacilli</taxon>
        <taxon>Bacillales</taxon>
        <taxon>Paenibacillaceae</taxon>
        <taxon>Chengkuizengella</taxon>
    </lineage>
</organism>
<evidence type="ECO:0000313" key="12">
    <source>
        <dbReference type="Proteomes" id="UP000448943"/>
    </source>
</evidence>
<comment type="cofactor">
    <cofactor evidence="1">
        <name>pyridoxal 5'-phosphate</name>
        <dbReference type="ChEBI" id="CHEBI:597326"/>
    </cofactor>
</comment>
<evidence type="ECO:0000256" key="1">
    <source>
        <dbReference type="ARBA" id="ARBA00001933"/>
    </source>
</evidence>
<keyword evidence="9" id="KW-0663">Pyridoxal phosphate</keyword>
<evidence type="ECO:0000256" key="6">
    <source>
        <dbReference type="ARBA" id="ARBA00012331"/>
    </source>
</evidence>
<evidence type="ECO:0000256" key="4">
    <source>
        <dbReference type="ARBA" id="ARBA00008519"/>
    </source>
</evidence>
<dbReference type="SUPFAM" id="SSF53686">
    <property type="entry name" value="Tryptophan synthase beta subunit-like PLP-dependent enzymes"/>
    <property type="match status" value="1"/>
</dbReference>
<keyword evidence="8" id="KW-0808">Transferase</keyword>
<dbReference type="InterPro" id="IPR050214">
    <property type="entry name" value="Cys_Synth/Cystath_Beta-Synth"/>
</dbReference>
<evidence type="ECO:0000259" key="10">
    <source>
        <dbReference type="Pfam" id="PF00291"/>
    </source>
</evidence>
<name>A0A6N9Q8W5_9BACL</name>
<gene>
    <name evidence="11" type="primary">sbnA</name>
    <name evidence="11" type="ORF">ERL59_19695</name>
</gene>
<comment type="subunit">
    <text evidence="5">Homodimer.</text>
</comment>
<dbReference type="InterPro" id="IPR023927">
    <property type="entry name" value="SbnA"/>
</dbReference>